<accession>A0A1I0BHP9</accession>
<reference evidence="2" key="1">
    <citation type="submission" date="2016-10" db="EMBL/GenBank/DDBJ databases">
        <authorList>
            <person name="Varghese N."/>
            <person name="Submissions S."/>
        </authorList>
    </citation>
    <scope>NUCLEOTIDE SEQUENCE [LARGE SCALE GENOMIC DNA]</scope>
    <source>
        <strain evidence="2">CGMCC 1.3566</strain>
    </source>
</reference>
<protein>
    <submittedName>
        <fullName evidence="1">CopG family transcriptional regulator / antitoxin EndoAI</fullName>
    </submittedName>
</protein>
<gene>
    <name evidence="1" type="ORF">SAMN05421676_102478</name>
</gene>
<keyword evidence="2" id="KW-1185">Reference proteome</keyword>
<dbReference type="STRING" id="237682.SAMN05421676_102478"/>
<sequence length="91" mass="10611">MSEGSQEIVVKLPQQMVEELDNLRKYEDCDRNDLICQAMKMYLHDKKKRDIRETMRRGYVEMANINLNIASEAFQAEEEAENTLERLVSGG</sequence>
<dbReference type="EMBL" id="FOHJ01000002">
    <property type="protein sequence ID" value="SET06432.1"/>
    <property type="molecule type" value="Genomic_DNA"/>
</dbReference>
<dbReference type="Gene3D" id="1.10.1220.10">
    <property type="entry name" value="Met repressor-like"/>
    <property type="match status" value="1"/>
</dbReference>
<dbReference type="AlphaFoldDB" id="A0A1I0BHP9"/>
<dbReference type="GO" id="GO:0006355">
    <property type="term" value="P:regulation of DNA-templated transcription"/>
    <property type="evidence" value="ECO:0007669"/>
    <property type="project" value="InterPro"/>
</dbReference>
<organism evidence="1 2">
    <name type="scientific">Salinibacillus kushneri</name>
    <dbReference type="NCBI Taxonomy" id="237682"/>
    <lineage>
        <taxon>Bacteria</taxon>
        <taxon>Bacillati</taxon>
        <taxon>Bacillota</taxon>
        <taxon>Bacilli</taxon>
        <taxon>Bacillales</taxon>
        <taxon>Bacillaceae</taxon>
        <taxon>Salinibacillus</taxon>
    </lineage>
</organism>
<dbReference type="Proteomes" id="UP000199095">
    <property type="component" value="Unassembled WGS sequence"/>
</dbReference>
<proteinExistence type="predicted"/>
<name>A0A1I0BHP9_9BACI</name>
<evidence type="ECO:0000313" key="2">
    <source>
        <dbReference type="Proteomes" id="UP000199095"/>
    </source>
</evidence>
<dbReference type="InterPro" id="IPR013321">
    <property type="entry name" value="Arc_rbn_hlx_hlx"/>
</dbReference>
<evidence type="ECO:0000313" key="1">
    <source>
        <dbReference type="EMBL" id="SET06432.1"/>
    </source>
</evidence>